<dbReference type="NCBIfam" id="TIGR00121">
    <property type="entry name" value="birA_ligase"/>
    <property type="match status" value="1"/>
</dbReference>
<keyword evidence="5" id="KW-0804">Transcription</keyword>
<dbReference type="EMBL" id="JAAIUO010000005">
    <property type="protein sequence ID" value="NSK14843.1"/>
    <property type="molecule type" value="Genomic_DNA"/>
</dbReference>
<keyword evidence="4 5" id="KW-0092">Biotin</keyword>
<dbReference type="PROSITE" id="PS51733">
    <property type="entry name" value="BPL_LPL_CATALYTIC"/>
    <property type="match status" value="1"/>
</dbReference>
<keyword evidence="5" id="KW-0805">Transcription regulation</keyword>
<evidence type="ECO:0000313" key="8">
    <source>
        <dbReference type="EMBL" id="NVH58617.1"/>
    </source>
</evidence>
<gene>
    <name evidence="5" type="primary">birA</name>
    <name evidence="8" type="ORF">G5A66_08155</name>
    <name evidence="7" type="ORF">G5A75_08175</name>
</gene>
<evidence type="ECO:0000256" key="2">
    <source>
        <dbReference type="ARBA" id="ARBA00022741"/>
    </source>
</evidence>
<comment type="catalytic activity">
    <reaction evidence="5">
        <text>biotin + L-lysyl-[protein] + ATP = N(6)-biotinyl-L-lysyl-[protein] + AMP + diphosphate + H(+)</text>
        <dbReference type="Rhea" id="RHEA:11756"/>
        <dbReference type="Rhea" id="RHEA-COMP:9752"/>
        <dbReference type="Rhea" id="RHEA-COMP:10505"/>
        <dbReference type="ChEBI" id="CHEBI:15378"/>
        <dbReference type="ChEBI" id="CHEBI:29969"/>
        <dbReference type="ChEBI" id="CHEBI:30616"/>
        <dbReference type="ChEBI" id="CHEBI:33019"/>
        <dbReference type="ChEBI" id="CHEBI:57586"/>
        <dbReference type="ChEBI" id="CHEBI:83144"/>
        <dbReference type="ChEBI" id="CHEBI:456215"/>
        <dbReference type="EC" id="6.3.4.15"/>
    </reaction>
</comment>
<comment type="caution">
    <text evidence="8">The sequence shown here is derived from an EMBL/GenBank/DDBJ whole genome shotgun (WGS) entry which is preliminary data.</text>
</comment>
<dbReference type="Gene3D" id="1.10.10.10">
    <property type="entry name" value="Winged helix-like DNA-binding domain superfamily/Winged helix DNA-binding domain"/>
    <property type="match status" value="1"/>
</dbReference>
<dbReference type="RefSeq" id="WP_173814775.1">
    <property type="nucleotide sequence ID" value="NZ_JAAITX010000005.1"/>
</dbReference>
<dbReference type="Gene3D" id="3.30.930.10">
    <property type="entry name" value="Bira Bifunctional Protein, Domain 2"/>
    <property type="match status" value="1"/>
</dbReference>
<dbReference type="GO" id="GO:0003677">
    <property type="term" value="F:DNA binding"/>
    <property type="evidence" value="ECO:0007669"/>
    <property type="project" value="UniProtKB-UniRule"/>
</dbReference>
<feature type="binding site" evidence="5">
    <location>
        <position position="184"/>
    </location>
    <ligand>
        <name>biotin</name>
        <dbReference type="ChEBI" id="CHEBI:57586"/>
    </ligand>
</feature>
<dbReference type="EC" id="6.3.4.15" evidence="5"/>
<dbReference type="InterPro" id="IPR030855">
    <property type="entry name" value="Bifunct_BirA"/>
</dbReference>
<dbReference type="SUPFAM" id="SSF55681">
    <property type="entry name" value="Class II aaRS and biotin synthetases"/>
    <property type="match status" value="1"/>
</dbReference>
<dbReference type="GO" id="GO:0005524">
    <property type="term" value="F:ATP binding"/>
    <property type="evidence" value="ECO:0007669"/>
    <property type="project" value="UniProtKB-UniRule"/>
</dbReference>
<feature type="binding site" evidence="5">
    <location>
        <position position="113"/>
    </location>
    <ligand>
        <name>biotin</name>
        <dbReference type="ChEBI" id="CHEBI:57586"/>
    </ligand>
</feature>
<feature type="domain" description="BPL/LPL catalytic" evidence="6">
    <location>
        <begin position="65"/>
        <end position="255"/>
    </location>
</feature>
<comment type="caution">
    <text evidence="5">Lacks conserved residue(s) required for the propagation of feature annotation.</text>
</comment>
<keyword evidence="1 5" id="KW-0436">Ligase</keyword>
<dbReference type="Proteomes" id="UP000701680">
    <property type="component" value="Unassembled WGS sequence"/>
</dbReference>
<organism evidence="8 9">
    <name type="scientific">Dorea phocaeensis</name>
    <dbReference type="NCBI Taxonomy" id="2040291"/>
    <lineage>
        <taxon>Bacteria</taxon>
        <taxon>Bacillati</taxon>
        <taxon>Bacillota</taxon>
        <taxon>Clostridia</taxon>
        <taxon>Lachnospirales</taxon>
        <taxon>Lachnospiraceae</taxon>
        <taxon>Dorea</taxon>
    </lineage>
</organism>
<evidence type="ECO:0000313" key="7">
    <source>
        <dbReference type="EMBL" id="NSK14843.1"/>
    </source>
</evidence>
<dbReference type="InterPro" id="IPR045864">
    <property type="entry name" value="aa-tRNA-synth_II/BPL/LPL"/>
</dbReference>
<comment type="similarity">
    <text evidence="5">Belongs to the biotin--protein ligase family.</text>
</comment>
<dbReference type="SUPFAM" id="SSF46785">
    <property type="entry name" value="Winged helix' DNA-binding domain"/>
    <property type="match status" value="1"/>
</dbReference>
<dbReference type="PANTHER" id="PTHR12835:SF5">
    <property type="entry name" value="BIOTIN--PROTEIN LIGASE"/>
    <property type="match status" value="1"/>
</dbReference>
<protein>
    <recommendedName>
        <fullName evidence="5">Bifunctional ligase/repressor BirA</fullName>
    </recommendedName>
    <alternativeName>
        <fullName evidence="5">Biotin--[acetyl-CoA-carboxylase] ligase</fullName>
        <ecNumber evidence="5">6.3.4.15</ecNumber>
    </alternativeName>
    <alternativeName>
        <fullName evidence="5">Biotin--protein ligase</fullName>
    </alternativeName>
    <alternativeName>
        <fullName evidence="5">Biotin-[acetyl-CoA carboxylase] synthetase</fullName>
    </alternativeName>
</protein>
<feature type="binding site" evidence="5">
    <location>
        <begin position="89"/>
        <end position="91"/>
    </location>
    <ligand>
        <name>biotin</name>
        <dbReference type="ChEBI" id="CHEBI:57586"/>
    </ligand>
</feature>
<dbReference type="GO" id="GO:0009249">
    <property type="term" value="P:protein lipoylation"/>
    <property type="evidence" value="ECO:0007669"/>
    <property type="project" value="UniProtKB-ARBA"/>
</dbReference>
<reference evidence="8" key="2">
    <citation type="submission" date="2020-02" db="EMBL/GenBank/DDBJ databases">
        <authorList>
            <person name="Littmann E."/>
            <person name="Sorbara M."/>
        </authorList>
    </citation>
    <scope>NUCLEOTIDE SEQUENCE</scope>
    <source>
        <strain evidence="8">MSK.17.11</strain>
        <strain evidence="7">MSK.17.38</strain>
    </source>
</reference>
<dbReference type="InterPro" id="IPR036390">
    <property type="entry name" value="WH_DNA-bd_sf"/>
</dbReference>
<dbReference type="EMBL" id="JAAITX010000005">
    <property type="protein sequence ID" value="NVH58617.1"/>
    <property type="molecule type" value="Genomic_DNA"/>
</dbReference>
<evidence type="ECO:0000256" key="5">
    <source>
        <dbReference type="HAMAP-Rule" id="MF_00978"/>
    </source>
</evidence>
<dbReference type="AlphaFoldDB" id="A0A850HLI2"/>
<feature type="DNA-binding region" description="H-T-H motif" evidence="5">
    <location>
        <begin position="18"/>
        <end position="37"/>
    </location>
</feature>
<dbReference type="PANTHER" id="PTHR12835">
    <property type="entry name" value="BIOTIN PROTEIN LIGASE"/>
    <property type="match status" value="1"/>
</dbReference>
<evidence type="ECO:0000256" key="1">
    <source>
        <dbReference type="ARBA" id="ARBA00022598"/>
    </source>
</evidence>
<dbReference type="Proteomes" id="UP000528555">
    <property type="component" value="Unassembled WGS sequence"/>
</dbReference>
<dbReference type="SUPFAM" id="SSF50037">
    <property type="entry name" value="C-terminal domain of transcriptional repressors"/>
    <property type="match status" value="1"/>
</dbReference>
<evidence type="ECO:0000256" key="3">
    <source>
        <dbReference type="ARBA" id="ARBA00022840"/>
    </source>
</evidence>
<dbReference type="CDD" id="cd16442">
    <property type="entry name" value="BPL"/>
    <property type="match status" value="1"/>
</dbReference>
<dbReference type="HAMAP" id="MF_00978">
    <property type="entry name" value="Bifunct_BirA"/>
    <property type="match status" value="1"/>
</dbReference>
<dbReference type="GO" id="GO:0006355">
    <property type="term" value="P:regulation of DNA-templated transcription"/>
    <property type="evidence" value="ECO:0007669"/>
    <property type="project" value="UniProtKB-UniRule"/>
</dbReference>
<sequence>MKAEILKLLKDSDGYLSGQQLCDRFQVSRTAVWKVMEQLKKEGYEIEAVRNKGYRLIGSCASLSGTEIESSIKSEWAGRRVVYFEETDSTNLRAKEAGEKGEAHGSLYVADCQISGKGRRGRSWESPSGTSIYMTLLLRPKILPGKAPQMTLLMALAVADGIREVTGLSTQIKWPNDIILNGKKICGILTEMSAEIDYINYVVVGVGINCNQETFPEELREKATSLKLESGQEIQRAAVIAAVMESFEKYYQIFEKTEDLSGFLDEYNELLVNREREVLVLEPGQEYEAYALGINSSGELIVKTADGQRREIFAGEVSVRGVYGYV</sequence>
<comment type="function">
    <text evidence="5">Acts both as a biotin--[acetyl-CoA-carboxylase] ligase and a repressor.</text>
</comment>
<keyword evidence="9" id="KW-1185">Reference proteome</keyword>
<keyword evidence="3 5" id="KW-0067">ATP-binding</keyword>
<dbReference type="InterPro" id="IPR008988">
    <property type="entry name" value="Transcriptional_repressor_C"/>
</dbReference>
<evidence type="ECO:0000313" key="9">
    <source>
        <dbReference type="Proteomes" id="UP000528555"/>
    </source>
</evidence>
<keyword evidence="5" id="KW-0678">Repressor</keyword>
<dbReference type="InterPro" id="IPR036388">
    <property type="entry name" value="WH-like_DNA-bd_sf"/>
</dbReference>
<name>A0A850HLI2_9FIRM</name>
<dbReference type="InterPro" id="IPR004408">
    <property type="entry name" value="Biotin_CoA_COase_ligase"/>
</dbReference>
<reference evidence="9 10" key="1">
    <citation type="journal article" date="2020" name="Cell Host Microbe">
        <title>Functional and Genomic Variation between Human-Derived Isolates of Lachnospiraceae Reveals Inter- and Intra-Species Diversity.</title>
        <authorList>
            <person name="Sorbara M.T."/>
            <person name="Littmann E.R."/>
            <person name="Fontana E."/>
            <person name="Moody T.U."/>
            <person name="Kohout C.E."/>
            <person name="Gjonbalaj M."/>
            <person name="Eaton V."/>
            <person name="Seok R."/>
            <person name="Leiner I.M."/>
            <person name="Pamer E.G."/>
        </authorList>
    </citation>
    <scope>NUCLEOTIDE SEQUENCE [LARGE SCALE GENOMIC DNA]</scope>
    <source>
        <strain evidence="8 9">MSK.17.11</strain>
        <strain evidence="7 10">MSK.17.38</strain>
    </source>
</reference>
<keyword evidence="5" id="KW-0238">DNA-binding</keyword>
<proteinExistence type="inferred from homology"/>
<evidence type="ECO:0000259" key="6">
    <source>
        <dbReference type="PROSITE" id="PS51733"/>
    </source>
</evidence>
<dbReference type="InterPro" id="IPR004143">
    <property type="entry name" value="BPL_LPL_catalytic"/>
</dbReference>
<accession>A0A850HLI2</accession>
<dbReference type="GO" id="GO:0005737">
    <property type="term" value="C:cytoplasm"/>
    <property type="evidence" value="ECO:0007669"/>
    <property type="project" value="TreeGrafter"/>
</dbReference>
<dbReference type="GO" id="GO:0004077">
    <property type="term" value="F:biotin--[biotin carboxyl-carrier protein] ligase activity"/>
    <property type="evidence" value="ECO:0007669"/>
    <property type="project" value="UniProtKB-UniRule"/>
</dbReference>
<dbReference type="InterPro" id="IPR013196">
    <property type="entry name" value="HTH_11"/>
</dbReference>
<dbReference type="Pfam" id="PF08279">
    <property type="entry name" value="HTH_11"/>
    <property type="match status" value="1"/>
</dbReference>
<dbReference type="Pfam" id="PF03099">
    <property type="entry name" value="BPL_LplA_LipB"/>
    <property type="match status" value="1"/>
</dbReference>
<dbReference type="InterPro" id="IPR003142">
    <property type="entry name" value="BPL_C"/>
</dbReference>
<dbReference type="GO" id="GO:0016740">
    <property type="term" value="F:transferase activity"/>
    <property type="evidence" value="ECO:0007669"/>
    <property type="project" value="UniProtKB-ARBA"/>
</dbReference>
<dbReference type="Pfam" id="PF02237">
    <property type="entry name" value="BPL_C"/>
    <property type="match status" value="1"/>
</dbReference>
<keyword evidence="2 5" id="KW-0547">Nucleotide-binding</keyword>
<dbReference type="Gene3D" id="2.30.30.100">
    <property type="match status" value="1"/>
</dbReference>
<evidence type="ECO:0000256" key="4">
    <source>
        <dbReference type="ARBA" id="ARBA00023267"/>
    </source>
</evidence>
<evidence type="ECO:0000313" key="10">
    <source>
        <dbReference type="Proteomes" id="UP000701680"/>
    </source>
</evidence>